<comment type="caution">
    <text evidence="2">The sequence shown here is derived from an EMBL/GenBank/DDBJ whole genome shotgun (WGS) entry which is preliminary data.</text>
</comment>
<dbReference type="CDD" id="cd00118">
    <property type="entry name" value="LysM"/>
    <property type="match status" value="1"/>
</dbReference>
<dbReference type="EMBL" id="JBBNPS010000009">
    <property type="protein sequence ID" value="MEQ3353569.1"/>
    <property type="molecule type" value="Genomic_DNA"/>
</dbReference>
<sequence length="77" mass="8708">MGTTVPKSMGSYQVQEEYCVKPGDTLWSIASSYANEGDDLRLMIHRMVEVNGLKDNCTLKPGETIYVVLEERELRPN</sequence>
<protein>
    <submittedName>
        <fullName evidence="2">LysM domain-containing protein</fullName>
    </submittedName>
</protein>
<dbReference type="Proteomes" id="UP001481872">
    <property type="component" value="Unassembled WGS sequence"/>
</dbReference>
<dbReference type="RefSeq" id="WP_349053867.1">
    <property type="nucleotide sequence ID" value="NZ_JBBNPS010000009.1"/>
</dbReference>
<evidence type="ECO:0000313" key="2">
    <source>
        <dbReference type="EMBL" id="MEQ3353569.1"/>
    </source>
</evidence>
<organism evidence="2 3">
    <name type="scientific">Aedoeadaptatus acetigenes</name>
    <dbReference type="NCBI Taxonomy" id="2981723"/>
    <lineage>
        <taxon>Bacteria</taxon>
        <taxon>Bacillati</taxon>
        <taxon>Bacillota</taxon>
        <taxon>Tissierellia</taxon>
        <taxon>Tissierellales</taxon>
        <taxon>Peptoniphilaceae</taxon>
        <taxon>Aedoeadaptatus</taxon>
    </lineage>
</organism>
<reference evidence="2 3" key="1">
    <citation type="submission" date="2024-04" db="EMBL/GenBank/DDBJ databases">
        <title>Human intestinal bacterial collection.</title>
        <authorList>
            <person name="Pauvert C."/>
            <person name="Hitch T.C.A."/>
            <person name="Clavel T."/>
        </authorList>
    </citation>
    <scope>NUCLEOTIDE SEQUENCE [LARGE SCALE GENOMIC DNA]</scope>
    <source>
        <strain evidence="2 3">CLA-SR-H026</strain>
    </source>
</reference>
<dbReference type="Gene3D" id="3.10.350.10">
    <property type="entry name" value="LysM domain"/>
    <property type="match status" value="1"/>
</dbReference>
<accession>A0ABV1J5U9</accession>
<evidence type="ECO:0000313" key="3">
    <source>
        <dbReference type="Proteomes" id="UP001481872"/>
    </source>
</evidence>
<dbReference type="PROSITE" id="PS51782">
    <property type="entry name" value="LYSM"/>
    <property type="match status" value="1"/>
</dbReference>
<dbReference type="Pfam" id="PF01476">
    <property type="entry name" value="LysM"/>
    <property type="match status" value="1"/>
</dbReference>
<name>A0ABV1J5U9_9FIRM</name>
<dbReference type="InterPro" id="IPR018392">
    <property type="entry name" value="LysM"/>
</dbReference>
<dbReference type="SUPFAM" id="SSF54106">
    <property type="entry name" value="LysM domain"/>
    <property type="match status" value="1"/>
</dbReference>
<keyword evidence="3" id="KW-1185">Reference proteome</keyword>
<feature type="domain" description="LysM" evidence="1">
    <location>
        <begin position="16"/>
        <end position="67"/>
    </location>
</feature>
<evidence type="ECO:0000259" key="1">
    <source>
        <dbReference type="PROSITE" id="PS51782"/>
    </source>
</evidence>
<proteinExistence type="predicted"/>
<gene>
    <name evidence="2" type="ORF">AAA081_04540</name>
</gene>
<dbReference type="InterPro" id="IPR036779">
    <property type="entry name" value="LysM_dom_sf"/>
</dbReference>